<feature type="transmembrane region" description="Helical" evidence="1">
    <location>
        <begin position="31"/>
        <end position="50"/>
    </location>
</feature>
<organism evidence="2">
    <name type="scientific">marine sediment metagenome</name>
    <dbReference type="NCBI Taxonomy" id="412755"/>
    <lineage>
        <taxon>unclassified sequences</taxon>
        <taxon>metagenomes</taxon>
        <taxon>ecological metagenomes</taxon>
    </lineage>
</organism>
<name>A0A1B6NVK8_9ZZZZ</name>
<dbReference type="EMBL" id="AYSL01000934">
    <property type="protein sequence ID" value="KTF06797.1"/>
    <property type="molecule type" value="Genomic_DNA"/>
</dbReference>
<accession>A0A1B6NVK8</accession>
<evidence type="ECO:0000256" key="1">
    <source>
        <dbReference type="SAM" id="Phobius"/>
    </source>
</evidence>
<keyword evidence="1" id="KW-1133">Transmembrane helix</keyword>
<evidence type="ECO:0000313" key="2">
    <source>
        <dbReference type="EMBL" id="KTF06797.1"/>
    </source>
</evidence>
<reference evidence="2" key="1">
    <citation type="submission" date="2013-11" db="EMBL/GenBank/DDBJ databases">
        <title>Microbial diversity, functional groups and degradation webs in Northern and Southern Mediterranean and Red Sea marine crude oil polluted sites.</title>
        <authorList>
            <person name="Daffonchio D."/>
            <person name="Mapelli F."/>
            <person name="Ferrer M."/>
            <person name="Richter M."/>
            <person name="Cherif A."/>
            <person name="Malkawi H.I."/>
            <person name="Yakimov M.M."/>
            <person name="Abdel-Fattah Y.R."/>
            <person name="Blaghen M."/>
            <person name="Golyshin P.N."/>
            <person name="Kalogerakis N."/>
            <person name="Boon N."/>
            <person name="Magagnini M."/>
            <person name="Fava F."/>
        </authorList>
    </citation>
    <scope>NUCLEOTIDE SEQUENCE</scope>
</reference>
<keyword evidence="1" id="KW-0472">Membrane</keyword>
<gene>
    <name evidence="2" type="ORF">MGSAQ_001708</name>
</gene>
<keyword evidence="1" id="KW-0812">Transmembrane</keyword>
<protein>
    <submittedName>
        <fullName evidence="2">Membrane protein</fullName>
    </submittedName>
</protein>
<comment type="caution">
    <text evidence="2">The sequence shown here is derived from an EMBL/GenBank/DDBJ whole genome shotgun (WGS) entry which is preliminary data.</text>
</comment>
<sequence>MIILETLSTLSIIVIAIVCAMTIIKYHRELGSLVTLTILFFALSCVGLAFDETTGRDGVWALPIFRMLAAAATATTYFKLRAFWARYGVFISAINQSKKDNLV</sequence>
<feature type="transmembrane region" description="Helical" evidence="1">
    <location>
        <begin position="6"/>
        <end position="24"/>
    </location>
</feature>
<feature type="transmembrane region" description="Helical" evidence="1">
    <location>
        <begin position="62"/>
        <end position="80"/>
    </location>
</feature>
<dbReference type="AlphaFoldDB" id="A0A1B6NVK8"/>
<proteinExistence type="predicted"/>